<feature type="domain" description="PDZ" evidence="7">
    <location>
        <begin position="315"/>
        <end position="413"/>
    </location>
</feature>
<evidence type="ECO:0000256" key="5">
    <source>
        <dbReference type="SAM" id="MobiDB-lite"/>
    </source>
</evidence>
<evidence type="ECO:0000256" key="2">
    <source>
        <dbReference type="ARBA" id="ARBA00022670"/>
    </source>
</evidence>
<feature type="region of interest" description="Disordered" evidence="5">
    <location>
        <begin position="1"/>
        <end position="39"/>
    </location>
</feature>
<dbReference type="Gene3D" id="2.30.42.10">
    <property type="match status" value="1"/>
</dbReference>
<gene>
    <name evidence="8" type="ORF">J2S05_003941</name>
</gene>
<evidence type="ECO:0000313" key="8">
    <source>
        <dbReference type="EMBL" id="MDQ0209106.1"/>
    </source>
</evidence>
<dbReference type="PRINTS" id="PR00834">
    <property type="entry name" value="PROTEASES2C"/>
</dbReference>
<evidence type="ECO:0000256" key="1">
    <source>
        <dbReference type="ARBA" id="ARBA00010541"/>
    </source>
</evidence>
<dbReference type="PROSITE" id="PS50106">
    <property type="entry name" value="PDZ"/>
    <property type="match status" value="1"/>
</dbReference>
<evidence type="ECO:0000313" key="9">
    <source>
        <dbReference type="Proteomes" id="UP001225034"/>
    </source>
</evidence>
<keyword evidence="6" id="KW-0812">Transmembrane</keyword>
<keyword evidence="3 8" id="KW-0378">Hydrolase</keyword>
<dbReference type="InterPro" id="IPR001940">
    <property type="entry name" value="Peptidase_S1C"/>
</dbReference>
<evidence type="ECO:0000259" key="7">
    <source>
        <dbReference type="PROSITE" id="PS50106"/>
    </source>
</evidence>
<accession>A0ABT9YMJ5</accession>
<proteinExistence type="inferred from homology"/>
<comment type="caution">
    <text evidence="8">The sequence shown here is derived from an EMBL/GenBank/DDBJ whole genome shotgun (WGS) entry which is preliminary data.</text>
</comment>
<dbReference type="Pfam" id="PF13365">
    <property type="entry name" value="Trypsin_2"/>
    <property type="match status" value="1"/>
</dbReference>
<dbReference type="RefSeq" id="WP_306985717.1">
    <property type="nucleotide sequence ID" value="NZ_JAUSUA010000008.1"/>
</dbReference>
<dbReference type="EMBL" id="JAUSUA010000008">
    <property type="protein sequence ID" value="MDQ0209106.1"/>
    <property type="molecule type" value="Genomic_DNA"/>
</dbReference>
<dbReference type="InterPro" id="IPR043504">
    <property type="entry name" value="Peptidase_S1_PA_chymotrypsin"/>
</dbReference>
<dbReference type="GO" id="GO:0008233">
    <property type="term" value="F:peptidase activity"/>
    <property type="evidence" value="ECO:0007669"/>
    <property type="project" value="UniProtKB-KW"/>
</dbReference>
<keyword evidence="2 8" id="KW-0645">Protease</keyword>
<dbReference type="Proteomes" id="UP001225034">
    <property type="component" value="Unassembled WGS sequence"/>
</dbReference>
<dbReference type="Gene3D" id="2.40.10.10">
    <property type="entry name" value="Trypsin-like serine proteases"/>
    <property type="match status" value="2"/>
</dbReference>
<evidence type="ECO:0000256" key="6">
    <source>
        <dbReference type="SAM" id="Phobius"/>
    </source>
</evidence>
<reference evidence="8 9" key="1">
    <citation type="submission" date="2023-07" db="EMBL/GenBank/DDBJ databases">
        <title>Genomic Encyclopedia of Type Strains, Phase IV (KMG-IV): sequencing the most valuable type-strain genomes for metagenomic binning, comparative biology and taxonomic classification.</title>
        <authorList>
            <person name="Goeker M."/>
        </authorList>
    </citation>
    <scope>NUCLEOTIDE SEQUENCE [LARGE SCALE GENOMIC DNA]</scope>
    <source>
        <strain evidence="8 9">DSM 19154</strain>
    </source>
</reference>
<name>A0ABT9YMJ5_9BACI</name>
<keyword evidence="6" id="KW-1133">Transmembrane helix</keyword>
<dbReference type="Pfam" id="PF13180">
    <property type="entry name" value="PDZ_2"/>
    <property type="match status" value="1"/>
</dbReference>
<dbReference type="InterPro" id="IPR001478">
    <property type="entry name" value="PDZ"/>
</dbReference>
<dbReference type="PANTHER" id="PTHR43343">
    <property type="entry name" value="PEPTIDASE S12"/>
    <property type="match status" value="1"/>
</dbReference>
<feature type="compositionally biased region" description="Polar residues" evidence="5">
    <location>
        <begin position="7"/>
        <end position="23"/>
    </location>
</feature>
<dbReference type="InterPro" id="IPR036034">
    <property type="entry name" value="PDZ_sf"/>
</dbReference>
<dbReference type="SUPFAM" id="SSF50156">
    <property type="entry name" value="PDZ domain-like"/>
    <property type="match status" value="1"/>
</dbReference>
<dbReference type="PANTHER" id="PTHR43343:SF3">
    <property type="entry name" value="PROTEASE DO-LIKE 8, CHLOROPLASTIC"/>
    <property type="match status" value="1"/>
</dbReference>
<evidence type="ECO:0000256" key="4">
    <source>
        <dbReference type="ARBA" id="ARBA00022825"/>
    </source>
</evidence>
<keyword evidence="4" id="KW-0720">Serine protease</keyword>
<evidence type="ECO:0000256" key="3">
    <source>
        <dbReference type="ARBA" id="ARBA00022801"/>
    </source>
</evidence>
<dbReference type="SUPFAM" id="SSF50494">
    <property type="entry name" value="Trypsin-like serine proteases"/>
    <property type="match status" value="1"/>
</dbReference>
<sequence>MGYYDSQDPNNRPTQQGSYSNYPRHTEPQERYKKPKGRKRAAGFSAFGGAILGGLIVVFTTPALSNIGWLPYEIESNNPPTEEVGGTQIDNSDGSSQAINLNVSSGVTDAVEKVSDAVVGVTNMQRSDFLSEEAAEGTGSGVIYKVDGDKAYVVTNNHVIEGANDLAVTLTDGTDVPAQLLGADAITDLAVLEIDAEHVDTVATFGNSENLRAGEPAIAIGNPLGQSFASSVTQGIISATERSIPVDIDGDGQPDWNAEVLQTDAAINPGNSGGALININGEVIGINSMKIAQSAVEGIGFAIPTAVAEPIINDLETFGEVKRPQLGVGIRSLSEIPAQHRSGTLNLPEDVEDGVVITSVAPNSSADQAGLQEYDVITSIDGEDIVEGADLRRFLYSDKSIGDTVTITLYRNGDEQEIEVQLQEQQSF</sequence>
<dbReference type="EC" id="3.4.21.107" evidence="8"/>
<comment type="similarity">
    <text evidence="1">Belongs to the peptidase S1C family.</text>
</comment>
<dbReference type="InterPro" id="IPR009003">
    <property type="entry name" value="Peptidase_S1_PA"/>
</dbReference>
<organism evidence="8 9">
    <name type="scientific">Alkalicoccobacillus murimartini</name>
    <dbReference type="NCBI Taxonomy" id="171685"/>
    <lineage>
        <taxon>Bacteria</taxon>
        <taxon>Bacillati</taxon>
        <taxon>Bacillota</taxon>
        <taxon>Bacilli</taxon>
        <taxon>Bacillales</taxon>
        <taxon>Bacillaceae</taxon>
        <taxon>Alkalicoccobacillus</taxon>
    </lineage>
</organism>
<keyword evidence="9" id="KW-1185">Reference proteome</keyword>
<dbReference type="CDD" id="cd06781">
    <property type="entry name" value="cpPDZ_BsHtra-like"/>
    <property type="match status" value="1"/>
</dbReference>
<protein>
    <submittedName>
        <fullName evidence="8">Serine protease Do</fullName>
        <ecNumber evidence="8">3.4.21.107</ecNumber>
    </submittedName>
</protein>
<dbReference type="SMART" id="SM00228">
    <property type="entry name" value="PDZ"/>
    <property type="match status" value="1"/>
</dbReference>
<keyword evidence="6" id="KW-0472">Membrane</keyword>
<feature type="transmembrane region" description="Helical" evidence="6">
    <location>
        <begin position="41"/>
        <end position="64"/>
    </location>
</feature>
<dbReference type="InterPro" id="IPR051201">
    <property type="entry name" value="Chloro_Bact_Ser_Proteases"/>
</dbReference>
<dbReference type="GO" id="GO:0006508">
    <property type="term" value="P:proteolysis"/>
    <property type="evidence" value="ECO:0007669"/>
    <property type="project" value="UniProtKB-KW"/>
</dbReference>